<keyword evidence="2" id="KW-1185">Reference proteome</keyword>
<comment type="caution">
    <text evidence="1">The sequence shown here is derived from an EMBL/GenBank/DDBJ whole genome shotgun (WGS) entry which is preliminary data.</text>
</comment>
<evidence type="ECO:0000313" key="1">
    <source>
        <dbReference type="EMBL" id="KTC98785.1"/>
    </source>
</evidence>
<accession>A0A0W0TSU8</accession>
<dbReference type="Proteomes" id="UP000054785">
    <property type="component" value="Unassembled WGS sequence"/>
</dbReference>
<reference evidence="1 2" key="1">
    <citation type="submission" date="2015-11" db="EMBL/GenBank/DDBJ databases">
        <title>Genomic analysis of 38 Legionella species identifies large and diverse effector repertoires.</title>
        <authorList>
            <person name="Burstein D."/>
            <person name="Amaro F."/>
            <person name="Zusman T."/>
            <person name="Lifshitz Z."/>
            <person name="Cohen O."/>
            <person name="Gilbert J.A."/>
            <person name="Pupko T."/>
            <person name="Shuman H.A."/>
            <person name="Segal G."/>
        </authorList>
    </citation>
    <scope>NUCLEOTIDE SEQUENCE [LARGE SCALE GENOMIC DNA]</scope>
    <source>
        <strain evidence="1 2">ATCC 49504</strain>
    </source>
</reference>
<evidence type="ECO:0000313" key="2">
    <source>
        <dbReference type="Proteomes" id="UP000054785"/>
    </source>
</evidence>
<gene>
    <name evidence="1" type="ORF">Lgee_1474</name>
</gene>
<name>A0A0W0TSU8_9GAMM</name>
<dbReference type="RefSeq" id="WP_028386282.1">
    <property type="nucleotide sequence ID" value="NZ_CAAAHN010000013.1"/>
</dbReference>
<dbReference type="EMBL" id="LNYC01000056">
    <property type="protein sequence ID" value="KTC98785.1"/>
    <property type="molecule type" value="Genomic_DNA"/>
</dbReference>
<protein>
    <submittedName>
        <fullName evidence="1">Uncharacterized protein</fullName>
    </submittedName>
</protein>
<dbReference type="AlphaFoldDB" id="A0A0W0TSU8"/>
<dbReference type="PATRIC" id="fig|45065.4.peg.1597"/>
<proteinExistence type="predicted"/>
<sequence>MAGSALETTYGLIASAGSPQEAANLIYKAFTTHPIGGNDSLTSEFEHFFKHGEYESRPDFKRFEMTKVLEAFTPAQMQWLGPRISQPISKYQLFVRKHGTTP</sequence>
<organism evidence="1 2">
    <name type="scientific">Legionella geestiana</name>
    <dbReference type="NCBI Taxonomy" id="45065"/>
    <lineage>
        <taxon>Bacteria</taxon>
        <taxon>Pseudomonadati</taxon>
        <taxon>Pseudomonadota</taxon>
        <taxon>Gammaproteobacteria</taxon>
        <taxon>Legionellales</taxon>
        <taxon>Legionellaceae</taxon>
        <taxon>Legionella</taxon>
    </lineage>
</organism>